<feature type="domain" description="GGDEF" evidence="7">
    <location>
        <begin position="430"/>
        <end position="564"/>
    </location>
</feature>
<reference evidence="8" key="1">
    <citation type="submission" date="2015-10" db="EMBL/GenBank/DDBJ databases">
        <title>Description of Candidatus Tenderia electrophaga gen. nov, sp. nov., an Uncultivated Electroautotroph from a Biocathode Enrichment.</title>
        <authorList>
            <person name="Eddie B.J."/>
            <person name="Malanoski A.P."/>
            <person name="Wang Z."/>
            <person name="Hall R.J."/>
            <person name="Oh S.D."/>
            <person name="Heiner C."/>
            <person name="Lin B."/>
            <person name="Strycharz-Glaven S.M."/>
        </authorList>
    </citation>
    <scope>NUCLEOTIDE SEQUENCE [LARGE SCALE GENOMIC DNA]</scope>
    <source>
        <strain evidence="8">NRL1</strain>
    </source>
</reference>
<name>A0A0S2TGH0_9GAMM</name>
<evidence type="ECO:0000259" key="3">
    <source>
        <dbReference type="PROSITE" id="PS50110"/>
    </source>
</evidence>
<evidence type="ECO:0000256" key="2">
    <source>
        <dbReference type="PROSITE-ProRule" id="PRU00169"/>
    </source>
</evidence>
<dbReference type="InterPro" id="IPR043128">
    <property type="entry name" value="Rev_trsase/Diguanyl_cyclase"/>
</dbReference>
<dbReference type="SUPFAM" id="SSF55785">
    <property type="entry name" value="PYP-like sensor domain (PAS domain)"/>
    <property type="match status" value="1"/>
</dbReference>
<gene>
    <name evidence="8" type="ORF">Tel_14305</name>
</gene>
<evidence type="ECO:0000259" key="6">
    <source>
        <dbReference type="PROSITE" id="PS50883"/>
    </source>
</evidence>
<organism evidence="8 9">
    <name type="scientific">Candidatus Tenderia electrophaga</name>
    <dbReference type="NCBI Taxonomy" id="1748243"/>
    <lineage>
        <taxon>Bacteria</taxon>
        <taxon>Pseudomonadati</taxon>
        <taxon>Pseudomonadota</taxon>
        <taxon>Gammaproteobacteria</taxon>
        <taxon>Candidatus Tenderiales</taxon>
        <taxon>Candidatus Tenderiaceae</taxon>
        <taxon>Candidatus Tenderia</taxon>
    </lineage>
</organism>
<dbReference type="Gene3D" id="3.20.20.450">
    <property type="entry name" value="EAL domain"/>
    <property type="match status" value="1"/>
</dbReference>
<sequence length="828" mass="92966">MNQHILIVTLDREQGSAIKQVLKGAGFSNLAIAHSSQAAINLLTDHPVDAIVSAVDLEPVDGWRFARIIRSGALAVKLHVPIVMISDGFSERIAQATSKAFQVNRFIPFEKFHTLPSILSDLLRQEKPGVPKSSLLVVEDYLDTVELVKRVLGSRFDIDVATTGKQGLRAWTEKRHDLVLLDVMLPEMAGNDVLKEILKESPRQSVVMMTAQSTPERAAELIIDGAVDYISKPFRADQLRQVCEIAVQREDFIVSNEEFSSHEEALYQEKELAQITLQSIADGVIRTNAKGEIEFMNPVAEHVTGWSFEHARNKPFRDILRCFNDSNQAATNPVEITLNNQSTLYGTQDVTFMDRDGAKLKLDHVTSPIKNRHEEIIGTVMVFRDITEEHELARQLDYQAKHDALTGLTNRAAFEDYLETVIEKLPQSDEVHALCYIDLDQFKVVNDTCGHIAGDQLLQRISSIILNKIRKDSDVLARFGGDEFVLMLSDCPIERATRVAEDICQEIQEYRFVYDYKTFAIGASIGVVSLTSEIANTNDALRMADNACYVAKEKGRNRVHLYHIDDQELVRRSGEMHVVSKINHALENEGFSLFFQEIMALKGDREKHKHIEILIRMKDEGNDWITPGFFLPAAERYSVAPKIDKWVISSVMKWLSENRRCLDALEMCSINLSGLSFCNEGFSEFVKNEIQARNIPAEKICFEITETAAIRNMHDASDFINTMRGFGCSFALDDFGSGMSSYAYLKALPVDYLKVDGMFVKDIMIDPIDKAMVKSINEIGHVFGLKTIAEFVETDDIIDELCMLGVDYAQGYAISKPAPISALASSCT</sequence>
<dbReference type="KEGG" id="tee:Tel_14305"/>
<evidence type="ECO:0000313" key="8">
    <source>
        <dbReference type="EMBL" id="ALP54216.1"/>
    </source>
</evidence>
<dbReference type="Gene3D" id="3.40.50.2300">
    <property type="match status" value="2"/>
</dbReference>
<dbReference type="SMART" id="SM00448">
    <property type="entry name" value="REC"/>
    <property type="match status" value="2"/>
</dbReference>
<dbReference type="Pfam" id="PF08448">
    <property type="entry name" value="PAS_4"/>
    <property type="match status" value="1"/>
</dbReference>
<dbReference type="PANTHER" id="PTHR44757">
    <property type="entry name" value="DIGUANYLATE CYCLASE DGCP"/>
    <property type="match status" value="1"/>
</dbReference>
<accession>A0A0S2TGH0</accession>
<feature type="domain" description="Response regulatory" evidence="3">
    <location>
        <begin position="134"/>
        <end position="247"/>
    </location>
</feature>
<dbReference type="Pfam" id="PF00563">
    <property type="entry name" value="EAL"/>
    <property type="match status" value="1"/>
</dbReference>
<proteinExistence type="predicted"/>
<protein>
    <recommendedName>
        <fullName evidence="10">Histidine kinase</fullName>
    </recommendedName>
</protein>
<feature type="domain" description="EAL" evidence="6">
    <location>
        <begin position="575"/>
        <end position="828"/>
    </location>
</feature>
<dbReference type="Pfam" id="PF00072">
    <property type="entry name" value="Response_reg"/>
    <property type="match status" value="1"/>
</dbReference>
<dbReference type="AlphaFoldDB" id="A0A0S2TGH0"/>
<dbReference type="InterPro" id="IPR035965">
    <property type="entry name" value="PAS-like_dom_sf"/>
</dbReference>
<dbReference type="PROSITE" id="PS50887">
    <property type="entry name" value="GGDEF"/>
    <property type="match status" value="1"/>
</dbReference>
<dbReference type="InterPro" id="IPR000700">
    <property type="entry name" value="PAS-assoc_C"/>
</dbReference>
<dbReference type="FunFam" id="3.30.70.270:FF:000001">
    <property type="entry name" value="Diguanylate cyclase domain protein"/>
    <property type="match status" value="1"/>
</dbReference>
<dbReference type="STRING" id="1748243.Tel_14305"/>
<dbReference type="InterPro" id="IPR029787">
    <property type="entry name" value="Nucleotide_cyclase"/>
</dbReference>
<dbReference type="SMART" id="SM00052">
    <property type="entry name" value="EAL"/>
    <property type="match status" value="1"/>
</dbReference>
<dbReference type="CDD" id="cd01949">
    <property type="entry name" value="GGDEF"/>
    <property type="match status" value="1"/>
</dbReference>
<dbReference type="Pfam" id="PF00990">
    <property type="entry name" value="GGDEF"/>
    <property type="match status" value="1"/>
</dbReference>
<feature type="modified residue" description="4-aspartylphosphate" evidence="2">
    <location>
        <position position="182"/>
    </location>
</feature>
<dbReference type="PROSITE" id="PS50112">
    <property type="entry name" value="PAS"/>
    <property type="match status" value="1"/>
</dbReference>
<comment type="cofactor">
    <cofactor evidence="1">
        <name>Mg(2+)</name>
        <dbReference type="ChEBI" id="CHEBI:18420"/>
    </cofactor>
</comment>
<evidence type="ECO:0000259" key="7">
    <source>
        <dbReference type="PROSITE" id="PS50887"/>
    </source>
</evidence>
<comment type="caution">
    <text evidence="2">Lacks conserved residue(s) required for the propagation of feature annotation.</text>
</comment>
<dbReference type="PANTHER" id="PTHR44757:SF4">
    <property type="entry name" value="DIGUANYLATE CYCLASE DGCE-RELATED"/>
    <property type="match status" value="1"/>
</dbReference>
<dbReference type="InterPro" id="IPR052155">
    <property type="entry name" value="Biofilm_reg_signaling"/>
</dbReference>
<dbReference type="NCBIfam" id="TIGR00254">
    <property type="entry name" value="GGDEF"/>
    <property type="match status" value="1"/>
</dbReference>
<keyword evidence="9" id="KW-1185">Reference proteome</keyword>
<dbReference type="NCBIfam" id="TIGR00229">
    <property type="entry name" value="sensory_box"/>
    <property type="match status" value="1"/>
</dbReference>
<dbReference type="SMART" id="SM00267">
    <property type="entry name" value="GGDEF"/>
    <property type="match status" value="1"/>
</dbReference>
<dbReference type="Proteomes" id="UP000055136">
    <property type="component" value="Chromosome"/>
</dbReference>
<dbReference type="Gene3D" id="3.30.70.270">
    <property type="match status" value="1"/>
</dbReference>
<evidence type="ECO:0000259" key="5">
    <source>
        <dbReference type="PROSITE" id="PS50113"/>
    </source>
</evidence>
<dbReference type="InterPro" id="IPR013656">
    <property type="entry name" value="PAS_4"/>
</dbReference>
<feature type="domain" description="Response regulatory" evidence="3">
    <location>
        <begin position="4"/>
        <end position="119"/>
    </location>
</feature>
<dbReference type="PROSITE" id="PS50883">
    <property type="entry name" value="EAL"/>
    <property type="match status" value="1"/>
</dbReference>
<keyword evidence="2" id="KW-0597">Phosphoprotein</keyword>
<dbReference type="PROSITE" id="PS50110">
    <property type="entry name" value="RESPONSE_REGULATORY"/>
    <property type="match status" value="2"/>
</dbReference>
<dbReference type="SMART" id="SM00091">
    <property type="entry name" value="PAS"/>
    <property type="match status" value="1"/>
</dbReference>
<dbReference type="SUPFAM" id="SSF52172">
    <property type="entry name" value="CheY-like"/>
    <property type="match status" value="2"/>
</dbReference>
<dbReference type="PROSITE" id="PS50113">
    <property type="entry name" value="PAC"/>
    <property type="match status" value="1"/>
</dbReference>
<feature type="domain" description="PAC" evidence="5">
    <location>
        <begin position="346"/>
        <end position="398"/>
    </location>
</feature>
<dbReference type="EMBL" id="CP013099">
    <property type="protein sequence ID" value="ALP54216.1"/>
    <property type="molecule type" value="Genomic_DNA"/>
</dbReference>
<feature type="domain" description="PAS" evidence="4">
    <location>
        <begin position="269"/>
        <end position="314"/>
    </location>
</feature>
<dbReference type="SUPFAM" id="SSF55073">
    <property type="entry name" value="Nucleotide cyclase"/>
    <property type="match status" value="1"/>
</dbReference>
<dbReference type="InterPro" id="IPR011006">
    <property type="entry name" value="CheY-like_superfamily"/>
</dbReference>
<dbReference type="CDD" id="cd00130">
    <property type="entry name" value="PAS"/>
    <property type="match status" value="1"/>
</dbReference>
<dbReference type="InterPro" id="IPR001789">
    <property type="entry name" value="Sig_transdc_resp-reg_receiver"/>
</dbReference>
<dbReference type="InterPro" id="IPR000014">
    <property type="entry name" value="PAS"/>
</dbReference>
<evidence type="ECO:0000313" key="9">
    <source>
        <dbReference type="Proteomes" id="UP000055136"/>
    </source>
</evidence>
<evidence type="ECO:0000256" key="1">
    <source>
        <dbReference type="ARBA" id="ARBA00001946"/>
    </source>
</evidence>
<dbReference type="InterPro" id="IPR000160">
    <property type="entry name" value="GGDEF_dom"/>
</dbReference>
<dbReference type="InterPro" id="IPR035919">
    <property type="entry name" value="EAL_sf"/>
</dbReference>
<dbReference type="InterPro" id="IPR001633">
    <property type="entry name" value="EAL_dom"/>
</dbReference>
<dbReference type="CDD" id="cd01948">
    <property type="entry name" value="EAL"/>
    <property type="match status" value="1"/>
</dbReference>
<evidence type="ECO:0008006" key="10">
    <source>
        <dbReference type="Google" id="ProtNLM"/>
    </source>
</evidence>
<dbReference type="Gene3D" id="3.30.450.20">
    <property type="entry name" value="PAS domain"/>
    <property type="match status" value="1"/>
</dbReference>
<dbReference type="SUPFAM" id="SSF141868">
    <property type="entry name" value="EAL domain-like"/>
    <property type="match status" value="1"/>
</dbReference>
<dbReference type="GO" id="GO:0000160">
    <property type="term" value="P:phosphorelay signal transduction system"/>
    <property type="evidence" value="ECO:0007669"/>
    <property type="project" value="InterPro"/>
</dbReference>
<dbReference type="GO" id="GO:0003824">
    <property type="term" value="F:catalytic activity"/>
    <property type="evidence" value="ECO:0007669"/>
    <property type="project" value="UniProtKB-ARBA"/>
</dbReference>
<dbReference type="CDD" id="cd00156">
    <property type="entry name" value="REC"/>
    <property type="match status" value="2"/>
</dbReference>
<evidence type="ECO:0000259" key="4">
    <source>
        <dbReference type="PROSITE" id="PS50112"/>
    </source>
</evidence>